<name>A0A1I3V3X0_9BACL</name>
<dbReference type="RefSeq" id="WP_093231690.1">
    <property type="nucleotide sequence ID" value="NZ_FORR01000031.1"/>
</dbReference>
<evidence type="ECO:0000313" key="6">
    <source>
        <dbReference type="Proteomes" id="UP000199545"/>
    </source>
</evidence>
<organism evidence="5 6">
    <name type="scientific">Thermoflavimicrobium dichotomicum</name>
    <dbReference type="NCBI Taxonomy" id="46223"/>
    <lineage>
        <taxon>Bacteria</taxon>
        <taxon>Bacillati</taxon>
        <taxon>Bacillota</taxon>
        <taxon>Bacilli</taxon>
        <taxon>Bacillales</taxon>
        <taxon>Thermoactinomycetaceae</taxon>
        <taxon>Thermoflavimicrobium</taxon>
    </lineage>
</organism>
<dbReference type="InterPro" id="IPR018356">
    <property type="entry name" value="Tscrpt_reg_HTH_DeoR_CS"/>
</dbReference>
<dbReference type="InterPro" id="IPR036388">
    <property type="entry name" value="WH-like_DNA-bd_sf"/>
</dbReference>
<dbReference type="PROSITE" id="PS00894">
    <property type="entry name" value="HTH_DEOR_1"/>
    <property type="match status" value="1"/>
</dbReference>
<dbReference type="Gene3D" id="3.40.50.1360">
    <property type="match status" value="1"/>
</dbReference>
<dbReference type="InterPro" id="IPR014036">
    <property type="entry name" value="DeoR-like_C"/>
</dbReference>
<evidence type="ECO:0000256" key="3">
    <source>
        <dbReference type="ARBA" id="ARBA00023163"/>
    </source>
</evidence>
<sequence>MLSAERRRKIMEKIEEQGTVSINQLAEEFGVSAMTIRRDLDGLEKENKIVRTHGGAIARKEDPWELSHKWKDEQNAPVKEKIASVAIQMIQPGHRLILDAGSTNLRLARWMTDLKDIYVVTNDLKIALEFADVSGIKVLLTGGQLKPSVYSLDGFHAESVIENIHVDLAFIGCDAFDWEQGAMSNSLSKIKLKQTMLKSAEKRILIADASKFGKRAFSTFAPLDQFDVILTDDRIPSEFVEKCQQQGIQVICAKIGDE</sequence>
<dbReference type="Pfam" id="PF00455">
    <property type="entry name" value="DeoRC"/>
    <property type="match status" value="1"/>
</dbReference>
<keyword evidence="1" id="KW-0805">Transcription regulation</keyword>
<dbReference type="GO" id="GO:0003677">
    <property type="term" value="F:DNA binding"/>
    <property type="evidence" value="ECO:0007669"/>
    <property type="project" value="UniProtKB-KW"/>
</dbReference>
<gene>
    <name evidence="5" type="ORF">SAMN05421852_13111</name>
</gene>
<keyword evidence="2" id="KW-0238">DNA-binding</keyword>
<dbReference type="GO" id="GO:0003700">
    <property type="term" value="F:DNA-binding transcription factor activity"/>
    <property type="evidence" value="ECO:0007669"/>
    <property type="project" value="InterPro"/>
</dbReference>
<dbReference type="Gene3D" id="1.10.10.10">
    <property type="entry name" value="Winged helix-like DNA-binding domain superfamily/Winged helix DNA-binding domain"/>
    <property type="match status" value="1"/>
</dbReference>
<dbReference type="AlphaFoldDB" id="A0A1I3V3X0"/>
<dbReference type="InterPro" id="IPR050313">
    <property type="entry name" value="Carb_Metab_HTH_regulators"/>
</dbReference>
<evidence type="ECO:0000259" key="4">
    <source>
        <dbReference type="PROSITE" id="PS51000"/>
    </source>
</evidence>
<dbReference type="InterPro" id="IPR036390">
    <property type="entry name" value="WH_DNA-bd_sf"/>
</dbReference>
<keyword evidence="3" id="KW-0804">Transcription</keyword>
<dbReference type="PANTHER" id="PTHR30363:SF46">
    <property type="entry name" value="LYSR FAMILY TRANSCRIPTIONAL REGULATOR"/>
    <property type="match status" value="1"/>
</dbReference>
<evidence type="ECO:0000256" key="1">
    <source>
        <dbReference type="ARBA" id="ARBA00023015"/>
    </source>
</evidence>
<dbReference type="EMBL" id="FORR01000031">
    <property type="protein sequence ID" value="SFJ88867.1"/>
    <property type="molecule type" value="Genomic_DNA"/>
</dbReference>
<dbReference type="Pfam" id="PF08220">
    <property type="entry name" value="HTH_DeoR"/>
    <property type="match status" value="1"/>
</dbReference>
<feature type="domain" description="HTH deoR-type" evidence="4">
    <location>
        <begin position="3"/>
        <end position="58"/>
    </location>
</feature>
<dbReference type="STRING" id="46223.SAMN05421852_13111"/>
<dbReference type="PROSITE" id="PS51000">
    <property type="entry name" value="HTH_DEOR_2"/>
    <property type="match status" value="1"/>
</dbReference>
<dbReference type="InterPro" id="IPR037171">
    <property type="entry name" value="NagB/RpiA_transferase-like"/>
</dbReference>
<proteinExistence type="predicted"/>
<dbReference type="PANTHER" id="PTHR30363">
    <property type="entry name" value="HTH-TYPE TRANSCRIPTIONAL REGULATOR SRLR-RELATED"/>
    <property type="match status" value="1"/>
</dbReference>
<dbReference type="OrthoDB" id="9797223at2"/>
<dbReference type="Proteomes" id="UP000199545">
    <property type="component" value="Unassembled WGS sequence"/>
</dbReference>
<evidence type="ECO:0000313" key="5">
    <source>
        <dbReference type="EMBL" id="SFJ88867.1"/>
    </source>
</evidence>
<dbReference type="SMART" id="SM00420">
    <property type="entry name" value="HTH_DEOR"/>
    <property type="match status" value="1"/>
</dbReference>
<dbReference type="SMART" id="SM01134">
    <property type="entry name" value="DeoRC"/>
    <property type="match status" value="1"/>
</dbReference>
<dbReference type="SUPFAM" id="SSF100950">
    <property type="entry name" value="NagB/RpiA/CoA transferase-like"/>
    <property type="match status" value="1"/>
</dbReference>
<dbReference type="SUPFAM" id="SSF46785">
    <property type="entry name" value="Winged helix' DNA-binding domain"/>
    <property type="match status" value="1"/>
</dbReference>
<dbReference type="PRINTS" id="PR00037">
    <property type="entry name" value="HTHLACR"/>
</dbReference>
<dbReference type="InterPro" id="IPR001034">
    <property type="entry name" value="DeoR_HTH"/>
</dbReference>
<accession>A0A1I3V3X0</accession>
<evidence type="ECO:0000256" key="2">
    <source>
        <dbReference type="ARBA" id="ARBA00023125"/>
    </source>
</evidence>
<protein>
    <submittedName>
        <fullName evidence="5">DeoR family transcriptional regulator, aga operon transcriptional repressor</fullName>
    </submittedName>
</protein>
<reference evidence="5 6" key="1">
    <citation type="submission" date="2016-10" db="EMBL/GenBank/DDBJ databases">
        <authorList>
            <person name="de Groot N.N."/>
        </authorList>
    </citation>
    <scope>NUCLEOTIDE SEQUENCE [LARGE SCALE GENOMIC DNA]</scope>
    <source>
        <strain evidence="5 6">DSM 44778</strain>
    </source>
</reference>
<keyword evidence="6" id="KW-1185">Reference proteome</keyword>